<comment type="caution">
    <text evidence="1">The sequence shown here is derived from an EMBL/GenBank/DDBJ whole genome shotgun (WGS) entry which is preliminary data.</text>
</comment>
<sequence>MNAPRLILNLILRSPNRLLRYSENAENMRKSSRGVDTVKPTGMAYGDVVYGASVSEISLILRYLPQQDISSLRTLSQTE</sequence>
<evidence type="ECO:0000313" key="2">
    <source>
        <dbReference type="Proteomes" id="UP000324800"/>
    </source>
</evidence>
<dbReference type="Proteomes" id="UP000324800">
    <property type="component" value="Unassembled WGS sequence"/>
</dbReference>
<proteinExistence type="predicted"/>
<reference evidence="1 2" key="1">
    <citation type="submission" date="2019-03" db="EMBL/GenBank/DDBJ databases">
        <title>Single cell metagenomics reveals metabolic interactions within the superorganism composed of flagellate Streblomastix strix and complex community of Bacteroidetes bacteria on its surface.</title>
        <authorList>
            <person name="Treitli S.C."/>
            <person name="Kolisko M."/>
            <person name="Husnik F."/>
            <person name="Keeling P."/>
            <person name="Hampl V."/>
        </authorList>
    </citation>
    <scope>NUCLEOTIDE SEQUENCE [LARGE SCALE GENOMIC DNA]</scope>
    <source>
        <strain evidence="1">ST1C</strain>
    </source>
</reference>
<name>A0A5J4VU58_9EUKA</name>
<organism evidence="1 2">
    <name type="scientific">Streblomastix strix</name>
    <dbReference type="NCBI Taxonomy" id="222440"/>
    <lineage>
        <taxon>Eukaryota</taxon>
        <taxon>Metamonada</taxon>
        <taxon>Preaxostyla</taxon>
        <taxon>Oxymonadida</taxon>
        <taxon>Streblomastigidae</taxon>
        <taxon>Streblomastix</taxon>
    </lineage>
</organism>
<protein>
    <submittedName>
        <fullName evidence="1">Uncharacterized protein</fullName>
    </submittedName>
</protein>
<dbReference type="EMBL" id="SNRW01004956">
    <property type="protein sequence ID" value="KAA6386112.1"/>
    <property type="molecule type" value="Genomic_DNA"/>
</dbReference>
<gene>
    <name evidence="1" type="ORF">EZS28_018362</name>
</gene>
<dbReference type="AlphaFoldDB" id="A0A5J4VU58"/>
<accession>A0A5J4VU58</accession>
<evidence type="ECO:0000313" key="1">
    <source>
        <dbReference type="EMBL" id="KAA6386112.1"/>
    </source>
</evidence>